<evidence type="ECO:0000313" key="3">
    <source>
        <dbReference type="Proteomes" id="UP000324705"/>
    </source>
</evidence>
<feature type="compositionally biased region" description="Basic residues" evidence="1">
    <location>
        <begin position="381"/>
        <end position="395"/>
    </location>
</feature>
<reference evidence="2 3" key="1">
    <citation type="submission" date="2017-09" db="EMBL/GenBank/DDBJ databases">
        <authorList>
            <consortium name="International Durum Wheat Genome Sequencing Consortium (IDWGSC)"/>
            <person name="Milanesi L."/>
        </authorList>
    </citation>
    <scope>NUCLEOTIDE SEQUENCE [LARGE SCALE GENOMIC DNA]</scope>
    <source>
        <strain evidence="3">cv. Svevo</strain>
    </source>
</reference>
<sequence>MARGDHQSDDDDFMDPPQRNQATGRRKEGDEKKKRIRNRASQERLTVLIDKFTDDQKGAAAEMGMQVLMDVRCTNLVNPVCDWLGEIYDPASREFVIPGRGRLPLNEESVFCTLGVPRGHIKVPYEANLKNVKSMNWCKFIADFLHDVFKNKMYQKGCRLHLMARAPVEHLIRQFASGMTGLLGKLVEGWTSLSASDSDAVARQFTSFVPERTHRPTGCRGRYDYNSSQEPGDTQDDVDGDAGLSKDDDDDTDDDEHAEVRTCGNKGKDATGAHPPEKVKEHTAVRGEGVLPSRRGRAPEDVGQGSAGKRSRIDPVAARKSEPTAGGRAATKKQAPTPTRVSARLNKGAPIAGDIPSTRSSARTTTTNTGDPVVLPDLRKAVKKVKKTTTRGAKHISRDPLERLHSKLSTGGNSDVHEAPGDNTAAAPSTAPTNSDASGRPSPPAADVQARTTGIRTSGSDESVSARIAEILPTLLAMKDAAVSHATPSASVEVDAPETNLGKEDSRSSDTDSKRVPGVSPVSMTETAEAALHKDMPSAYENPGTTAPTPVGGDTAKATVSRAGLPHRRRSPRKQSTDIPNAPAVARSRRDESGYVPASTLFPPPVKINVMEKPQDRSTTDAGVKPGTSDAEERPEQTVPSPAAEIPSINLRTSRLPVNVGVPYSPNKKIVMKAAAETADNTPRPANKADHFVAADSDMFVDLSPLDSAPKVVRGPASRNERHPMAFTPPSFSLGVSQDQPVVHDPIPVAFAFPGGMPAMMAQPMVEGRKAVKFAEPIVQATLEEISPSLDEVYRMIEKTALQRSSSRGQGQSSSNVPADTVSEDTIRSVTPSPVRQQRVVHPPPRGRLRARIQGH</sequence>
<feature type="compositionally biased region" description="Acidic residues" evidence="1">
    <location>
        <begin position="247"/>
        <end position="257"/>
    </location>
</feature>
<gene>
    <name evidence="2" type="ORF">TRITD_1Av1G198530</name>
</gene>
<feature type="region of interest" description="Disordered" evidence="1">
    <location>
        <begin position="212"/>
        <end position="465"/>
    </location>
</feature>
<name>A0A9R0QG15_TRITD</name>
<feature type="compositionally biased region" description="Basic residues" evidence="1">
    <location>
        <begin position="845"/>
        <end position="856"/>
    </location>
</feature>
<evidence type="ECO:0000313" key="2">
    <source>
        <dbReference type="EMBL" id="VAH09423.1"/>
    </source>
</evidence>
<feature type="compositionally biased region" description="Basic and acidic residues" evidence="1">
    <location>
        <begin position="396"/>
        <end position="405"/>
    </location>
</feature>
<dbReference type="PANTHER" id="PTHR36479:SF11">
    <property type="entry name" value="NPH3 DOMAIN-CONTAINING PROTEIN"/>
    <property type="match status" value="1"/>
</dbReference>
<feature type="compositionally biased region" description="Basic and acidic residues" evidence="1">
    <location>
        <begin position="501"/>
        <end position="515"/>
    </location>
</feature>
<feature type="region of interest" description="Disordered" evidence="1">
    <location>
        <begin position="483"/>
        <end position="643"/>
    </location>
</feature>
<keyword evidence="3" id="KW-1185">Reference proteome</keyword>
<accession>A0A9R0QG15</accession>
<feature type="compositionally biased region" description="Low complexity" evidence="1">
    <location>
        <begin position="832"/>
        <end position="841"/>
    </location>
</feature>
<feature type="region of interest" description="Disordered" evidence="1">
    <location>
        <begin position="1"/>
        <end position="37"/>
    </location>
</feature>
<evidence type="ECO:0000256" key="1">
    <source>
        <dbReference type="SAM" id="MobiDB-lite"/>
    </source>
</evidence>
<dbReference type="Proteomes" id="UP000324705">
    <property type="component" value="Chromosome 1A"/>
</dbReference>
<proteinExistence type="predicted"/>
<feature type="compositionally biased region" description="Low complexity" evidence="1">
    <location>
        <begin position="357"/>
        <end position="369"/>
    </location>
</feature>
<organism evidence="2 3">
    <name type="scientific">Triticum turgidum subsp. durum</name>
    <name type="common">Durum wheat</name>
    <name type="synonym">Triticum durum</name>
    <dbReference type="NCBI Taxonomy" id="4567"/>
    <lineage>
        <taxon>Eukaryota</taxon>
        <taxon>Viridiplantae</taxon>
        <taxon>Streptophyta</taxon>
        <taxon>Embryophyta</taxon>
        <taxon>Tracheophyta</taxon>
        <taxon>Spermatophyta</taxon>
        <taxon>Magnoliopsida</taxon>
        <taxon>Liliopsida</taxon>
        <taxon>Poales</taxon>
        <taxon>Poaceae</taxon>
        <taxon>BOP clade</taxon>
        <taxon>Pooideae</taxon>
        <taxon>Triticodae</taxon>
        <taxon>Triticeae</taxon>
        <taxon>Triticinae</taxon>
        <taxon>Triticum</taxon>
    </lineage>
</organism>
<feature type="compositionally biased region" description="Basic and acidic residues" evidence="1">
    <location>
        <begin position="266"/>
        <end position="285"/>
    </location>
</feature>
<feature type="compositionally biased region" description="Low complexity" evidence="1">
    <location>
        <begin position="803"/>
        <end position="815"/>
    </location>
</feature>
<feature type="compositionally biased region" description="Polar residues" evidence="1">
    <location>
        <begin position="450"/>
        <end position="463"/>
    </location>
</feature>
<dbReference type="PANTHER" id="PTHR36479">
    <property type="entry name" value="ULP_PROTEASE DOMAIN-CONTAINING PROTEIN"/>
    <property type="match status" value="1"/>
</dbReference>
<feature type="compositionally biased region" description="Basic and acidic residues" evidence="1">
    <location>
        <begin position="311"/>
        <end position="322"/>
    </location>
</feature>
<feature type="compositionally biased region" description="Low complexity" evidence="1">
    <location>
        <begin position="422"/>
        <end position="438"/>
    </location>
</feature>
<dbReference type="Gramene" id="TRITD1Av1G198530.1">
    <property type="protein sequence ID" value="TRITD1Av1G198530.1"/>
    <property type="gene ID" value="TRITD1Av1G198530"/>
</dbReference>
<dbReference type="EMBL" id="LT934111">
    <property type="protein sequence ID" value="VAH09423.1"/>
    <property type="molecule type" value="Genomic_DNA"/>
</dbReference>
<dbReference type="AlphaFoldDB" id="A0A9R0QG15"/>
<feature type="region of interest" description="Disordered" evidence="1">
    <location>
        <begin position="801"/>
        <end position="856"/>
    </location>
</feature>
<protein>
    <submittedName>
        <fullName evidence="2">Uncharacterized protein</fullName>
    </submittedName>
</protein>